<gene>
    <name evidence="4" type="ORF">RHSIM_Rhsim01G0104500</name>
</gene>
<dbReference type="Proteomes" id="UP000626092">
    <property type="component" value="Unassembled WGS sequence"/>
</dbReference>
<dbReference type="Gene3D" id="3.80.10.10">
    <property type="entry name" value="Ribonuclease Inhibitor"/>
    <property type="match status" value="1"/>
</dbReference>
<feature type="region of interest" description="Disordered" evidence="3">
    <location>
        <begin position="1"/>
        <end position="23"/>
    </location>
</feature>
<evidence type="ECO:0000256" key="1">
    <source>
        <dbReference type="ARBA" id="ARBA00022614"/>
    </source>
</evidence>
<dbReference type="GO" id="GO:0005737">
    <property type="term" value="C:cytoplasm"/>
    <property type="evidence" value="ECO:0007669"/>
    <property type="project" value="TreeGrafter"/>
</dbReference>
<dbReference type="PROSITE" id="PS51450">
    <property type="entry name" value="LRR"/>
    <property type="match status" value="1"/>
</dbReference>
<dbReference type="InterPro" id="IPR001611">
    <property type="entry name" value="Leu-rich_rpt"/>
</dbReference>
<comment type="caution">
    <text evidence="4">The sequence shown here is derived from an EMBL/GenBank/DDBJ whole genome shotgun (WGS) entry which is preliminary data.</text>
</comment>
<dbReference type="AlphaFoldDB" id="A0A834HGN8"/>
<keyword evidence="2" id="KW-0677">Repeat</keyword>
<dbReference type="SMART" id="SM00369">
    <property type="entry name" value="LRR_TYP"/>
    <property type="match status" value="2"/>
</dbReference>
<dbReference type="SUPFAM" id="SSF52047">
    <property type="entry name" value="RNI-like"/>
    <property type="match status" value="1"/>
</dbReference>
<sequence length="568" mass="62106">MAAGWKGKNKAIPNPSHEKDQPIPLTFGDSSLIPRSANVIVDNMLGADLVENNGKCCEVPISGKLAEIRKISFGGIDSASINIAPLIDDISTIVGMAMASPSILSRGVEADCIPLATDPPDIGQSGASDNAGSFCSGFFFSSVKQTDESGNICFEAFPGQPAPSTTISVPQLPGIRPRVRARPGQATDPYSIAERLLRERKSEMMRALQVVVLSCNKGTEAVKGLLLNAIDVHVNAKPFEKMDKMWYGEHVFEVEGDGMGVSSIGFPLAPAQASSCLTELNLKDCHLSYLPDEIGNLISLRTLDLTQNKLSMLPDSICNLTCLNHLLVGKNNLSHLPSEIGDLDSLVTLNVEENDVCTIPDSISNIPRLRRIQLNNCAKLRSLPKLPRCNYVFAEHCPSLESLPLELDQLGRWRADYSESNKLAENNFLTSLLKQLPKSKGLSELEDVVRIIVPVAGDGEVPNWFPCHDGRGPNVSFVVPPSPSVKQKMLGWILRVLIEASREVPYQYYSFCIYEGYEGLQLQGGDEVEIPIREYGDSLKNWAIDLIYEADDEIHKGTDTLYQEVVSI</sequence>
<proteinExistence type="predicted"/>
<dbReference type="EMBL" id="WJXA01000001">
    <property type="protein sequence ID" value="KAF7152852.1"/>
    <property type="molecule type" value="Genomic_DNA"/>
</dbReference>
<dbReference type="PANTHER" id="PTHR48051:SF46">
    <property type="entry name" value="LEUCINE RICH REPEAT-CONTAINING DOMAIN PROTEIN"/>
    <property type="match status" value="1"/>
</dbReference>
<keyword evidence="1" id="KW-0433">Leucine-rich repeat</keyword>
<organism evidence="4 5">
    <name type="scientific">Rhododendron simsii</name>
    <name type="common">Sims's rhododendron</name>
    <dbReference type="NCBI Taxonomy" id="118357"/>
    <lineage>
        <taxon>Eukaryota</taxon>
        <taxon>Viridiplantae</taxon>
        <taxon>Streptophyta</taxon>
        <taxon>Embryophyta</taxon>
        <taxon>Tracheophyta</taxon>
        <taxon>Spermatophyta</taxon>
        <taxon>Magnoliopsida</taxon>
        <taxon>eudicotyledons</taxon>
        <taxon>Gunneridae</taxon>
        <taxon>Pentapetalae</taxon>
        <taxon>asterids</taxon>
        <taxon>Ericales</taxon>
        <taxon>Ericaceae</taxon>
        <taxon>Ericoideae</taxon>
        <taxon>Rhodoreae</taxon>
        <taxon>Rhododendron</taxon>
    </lineage>
</organism>
<dbReference type="InterPro" id="IPR003591">
    <property type="entry name" value="Leu-rich_rpt_typical-subtyp"/>
</dbReference>
<evidence type="ECO:0000313" key="5">
    <source>
        <dbReference type="Proteomes" id="UP000626092"/>
    </source>
</evidence>
<evidence type="ECO:0000313" key="4">
    <source>
        <dbReference type="EMBL" id="KAF7152852.1"/>
    </source>
</evidence>
<dbReference type="GO" id="GO:0006952">
    <property type="term" value="P:defense response"/>
    <property type="evidence" value="ECO:0007669"/>
    <property type="project" value="UniProtKB-ARBA"/>
</dbReference>
<dbReference type="OrthoDB" id="2018313at2759"/>
<reference evidence="4" key="1">
    <citation type="submission" date="2019-11" db="EMBL/GenBank/DDBJ databases">
        <authorList>
            <person name="Liu Y."/>
            <person name="Hou J."/>
            <person name="Li T.-Q."/>
            <person name="Guan C.-H."/>
            <person name="Wu X."/>
            <person name="Wu H.-Z."/>
            <person name="Ling F."/>
            <person name="Zhang R."/>
            <person name="Shi X.-G."/>
            <person name="Ren J.-P."/>
            <person name="Chen E.-F."/>
            <person name="Sun J.-M."/>
        </authorList>
    </citation>
    <scope>NUCLEOTIDE SEQUENCE</scope>
    <source>
        <strain evidence="4">Adult_tree_wgs_1</strain>
        <tissue evidence="4">Leaves</tissue>
    </source>
</reference>
<protein>
    <submittedName>
        <fullName evidence="4">Uncharacterized protein</fullName>
    </submittedName>
</protein>
<keyword evidence="5" id="KW-1185">Reference proteome</keyword>
<name>A0A834HGN8_RHOSS</name>
<dbReference type="InterPro" id="IPR032675">
    <property type="entry name" value="LRR_dom_sf"/>
</dbReference>
<dbReference type="GO" id="GO:0051707">
    <property type="term" value="P:response to other organism"/>
    <property type="evidence" value="ECO:0007669"/>
    <property type="project" value="UniProtKB-ARBA"/>
</dbReference>
<evidence type="ECO:0000256" key="3">
    <source>
        <dbReference type="SAM" id="MobiDB-lite"/>
    </source>
</evidence>
<dbReference type="PANTHER" id="PTHR48051">
    <property type="match status" value="1"/>
</dbReference>
<evidence type="ECO:0000256" key="2">
    <source>
        <dbReference type="ARBA" id="ARBA00022737"/>
    </source>
</evidence>
<dbReference type="InterPro" id="IPR050216">
    <property type="entry name" value="LRR_domain-containing"/>
</dbReference>
<accession>A0A834HGN8</accession>